<sequence>MPTTQPAGGWVPVYGQAATASSPGWQPHMNGQGGVVATEENKQALSLEKNDGSRAPKGA</sequence>
<name>A0A0D2FML0_CLAB1</name>
<dbReference type="RefSeq" id="XP_016614606.1">
    <property type="nucleotide sequence ID" value="XM_016769233.1"/>
</dbReference>
<protein>
    <submittedName>
        <fullName evidence="1">Uncharacterized protein</fullName>
    </submittedName>
</protein>
<gene>
    <name evidence="1" type="ORF">Z519_11522</name>
</gene>
<organism evidence="1">
    <name type="scientific">Cladophialophora bantiana (strain ATCC 10958 / CBS 173.52 / CDC B-1940 / NIH 8579)</name>
    <name type="common">Xylohypha bantiana</name>
    <dbReference type="NCBI Taxonomy" id="1442370"/>
    <lineage>
        <taxon>Eukaryota</taxon>
        <taxon>Fungi</taxon>
        <taxon>Dikarya</taxon>
        <taxon>Ascomycota</taxon>
        <taxon>Pezizomycotina</taxon>
        <taxon>Eurotiomycetes</taxon>
        <taxon>Chaetothyriomycetidae</taxon>
        <taxon>Chaetothyriales</taxon>
        <taxon>Herpotrichiellaceae</taxon>
        <taxon>Cladophialophora</taxon>
    </lineage>
</organism>
<dbReference type="EMBL" id="KN847001">
    <property type="protein sequence ID" value="KIW87937.1"/>
    <property type="molecule type" value="Genomic_DNA"/>
</dbReference>
<proteinExistence type="predicted"/>
<accession>A0A0D2FML0</accession>
<reference evidence="1" key="1">
    <citation type="submission" date="2015-01" db="EMBL/GenBank/DDBJ databases">
        <title>The Genome Sequence of Cladophialophora bantiana CBS 173.52.</title>
        <authorList>
            <consortium name="The Broad Institute Genomics Platform"/>
            <person name="Cuomo C."/>
            <person name="de Hoog S."/>
            <person name="Gorbushina A."/>
            <person name="Stielow B."/>
            <person name="Teixiera M."/>
            <person name="Abouelleil A."/>
            <person name="Chapman S.B."/>
            <person name="Priest M."/>
            <person name="Young S.K."/>
            <person name="Wortman J."/>
            <person name="Nusbaum C."/>
            <person name="Birren B."/>
        </authorList>
    </citation>
    <scope>NUCLEOTIDE SEQUENCE [LARGE SCALE GENOMIC DNA]</scope>
    <source>
        <strain evidence="1">CBS 173.52</strain>
    </source>
</reference>
<dbReference type="VEuPathDB" id="FungiDB:Z519_11522"/>
<dbReference type="AlphaFoldDB" id="A0A0D2FML0"/>
<dbReference type="HOGENOM" id="CLU_2960571_0_0_1"/>
<dbReference type="GeneID" id="27704450"/>
<evidence type="ECO:0000313" key="1">
    <source>
        <dbReference type="EMBL" id="KIW87937.1"/>
    </source>
</evidence>